<evidence type="ECO:0000313" key="2">
    <source>
        <dbReference type="EMBL" id="GHO51248.1"/>
    </source>
</evidence>
<dbReference type="AlphaFoldDB" id="A0A8J3IC45"/>
<dbReference type="RefSeq" id="WP_220200183.1">
    <property type="nucleotide sequence ID" value="NZ_BNJF01000011.1"/>
</dbReference>
<protein>
    <submittedName>
        <fullName evidence="2">Uncharacterized protein</fullName>
    </submittedName>
</protein>
<gene>
    <name evidence="2" type="ORF">KSX_94110</name>
</gene>
<evidence type="ECO:0000313" key="3">
    <source>
        <dbReference type="Proteomes" id="UP000612362"/>
    </source>
</evidence>
<keyword evidence="1" id="KW-0175">Coiled coil</keyword>
<name>A0A8J3IC45_9CHLR</name>
<feature type="coiled-coil region" evidence="1">
    <location>
        <begin position="2"/>
        <end position="29"/>
    </location>
</feature>
<proteinExistence type="predicted"/>
<keyword evidence="3" id="KW-1185">Reference proteome</keyword>
<sequence length="45" mass="5067">MITALRQRLEESKQVVAAKDAELREKQRERDLLYGKLAAGGLSSH</sequence>
<reference evidence="2" key="1">
    <citation type="submission" date="2020-10" db="EMBL/GenBank/DDBJ databases">
        <title>Taxonomic study of unclassified bacteria belonging to the class Ktedonobacteria.</title>
        <authorList>
            <person name="Yabe S."/>
            <person name="Wang C.M."/>
            <person name="Zheng Y."/>
            <person name="Sakai Y."/>
            <person name="Cavaletti L."/>
            <person name="Monciardini P."/>
            <person name="Donadio S."/>
        </authorList>
    </citation>
    <scope>NUCLEOTIDE SEQUENCE</scope>
    <source>
        <strain evidence="2">SOSP1-1</strain>
    </source>
</reference>
<evidence type="ECO:0000256" key="1">
    <source>
        <dbReference type="SAM" id="Coils"/>
    </source>
</evidence>
<organism evidence="2 3">
    <name type="scientific">Ktedonospora formicarum</name>
    <dbReference type="NCBI Taxonomy" id="2778364"/>
    <lineage>
        <taxon>Bacteria</taxon>
        <taxon>Bacillati</taxon>
        <taxon>Chloroflexota</taxon>
        <taxon>Ktedonobacteria</taxon>
        <taxon>Ktedonobacterales</taxon>
        <taxon>Ktedonobacteraceae</taxon>
        <taxon>Ktedonospora</taxon>
    </lineage>
</organism>
<accession>A0A8J3IC45</accession>
<dbReference type="EMBL" id="BNJF01000011">
    <property type="protein sequence ID" value="GHO51248.1"/>
    <property type="molecule type" value="Genomic_DNA"/>
</dbReference>
<comment type="caution">
    <text evidence="2">The sequence shown here is derived from an EMBL/GenBank/DDBJ whole genome shotgun (WGS) entry which is preliminary data.</text>
</comment>
<dbReference type="Proteomes" id="UP000612362">
    <property type="component" value="Unassembled WGS sequence"/>
</dbReference>